<feature type="transmembrane region" description="Helical" evidence="6">
    <location>
        <begin position="170"/>
        <end position="190"/>
    </location>
</feature>
<evidence type="ECO:0000256" key="3">
    <source>
        <dbReference type="ARBA" id="ARBA00022692"/>
    </source>
</evidence>
<gene>
    <name evidence="8" type="ORF">BJG266_LOCUS39641</name>
    <name evidence="9" type="ORF">QVE165_LOCUS56529</name>
</gene>
<evidence type="ECO:0000256" key="1">
    <source>
        <dbReference type="ARBA" id="ARBA00004141"/>
    </source>
</evidence>
<dbReference type="PANTHER" id="PTHR23503:SF8">
    <property type="entry name" value="FACILITATED GLUCOSE TRANSPORTER PROTEIN 1"/>
    <property type="match status" value="1"/>
</dbReference>
<accession>A0A816CKE7</accession>
<dbReference type="PROSITE" id="PS00217">
    <property type="entry name" value="SUGAR_TRANSPORT_2"/>
    <property type="match status" value="1"/>
</dbReference>
<feature type="transmembrane region" description="Helical" evidence="6">
    <location>
        <begin position="347"/>
        <end position="370"/>
    </location>
</feature>
<evidence type="ECO:0000256" key="5">
    <source>
        <dbReference type="ARBA" id="ARBA00023136"/>
    </source>
</evidence>
<name>A0A816CKE7_9BILA</name>
<feature type="transmembrane region" description="Helical" evidence="6">
    <location>
        <begin position="12"/>
        <end position="31"/>
    </location>
</feature>
<keyword evidence="3 6" id="KW-0812">Transmembrane</keyword>
<feature type="transmembrane region" description="Helical" evidence="6">
    <location>
        <begin position="138"/>
        <end position="158"/>
    </location>
</feature>
<comment type="subcellular location">
    <subcellularLocation>
        <location evidence="1">Membrane</location>
        <topology evidence="1">Multi-pass membrane protein</topology>
    </subcellularLocation>
</comment>
<dbReference type="EMBL" id="CAJNOM010002077">
    <property type="protein sequence ID" value="CAF1626110.1"/>
    <property type="molecule type" value="Genomic_DNA"/>
</dbReference>
<feature type="transmembrane region" description="Helical" evidence="6">
    <location>
        <begin position="261"/>
        <end position="279"/>
    </location>
</feature>
<dbReference type="GO" id="GO:0015149">
    <property type="term" value="F:hexose transmembrane transporter activity"/>
    <property type="evidence" value="ECO:0007669"/>
    <property type="project" value="TreeGrafter"/>
</dbReference>
<evidence type="ECO:0000259" key="7">
    <source>
        <dbReference type="PROSITE" id="PS50850"/>
    </source>
</evidence>
<proteinExistence type="predicted"/>
<dbReference type="Gene3D" id="1.20.1250.20">
    <property type="entry name" value="MFS general substrate transporter like domains"/>
    <property type="match status" value="1"/>
</dbReference>
<dbReference type="Proteomes" id="UP000663877">
    <property type="component" value="Unassembled WGS sequence"/>
</dbReference>
<dbReference type="PROSITE" id="PS50850">
    <property type="entry name" value="MFS"/>
    <property type="match status" value="1"/>
</dbReference>
<reference evidence="9" key="1">
    <citation type="submission" date="2021-02" db="EMBL/GenBank/DDBJ databases">
        <authorList>
            <person name="Nowell W R."/>
        </authorList>
    </citation>
    <scope>NUCLEOTIDE SEQUENCE</scope>
</reference>
<feature type="non-terminal residue" evidence="9">
    <location>
        <position position="1"/>
    </location>
</feature>
<organism evidence="9 10">
    <name type="scientific">Adineta steineri</name>
    <dbReference type="NCBI Taxonomy" id="433720"/>
    <lineage>
        <taxon>Eukaryota</taxon>
        <taxon>Metazoa</taxon>
        <taxon>Spiralia</taxon>
        <taxon>Gnathifera</taxon>
        <taxon>Rotifera</taxon>
        <taxon>Eurotatoria</taxon>
        <taxon>Bdelloidea</taxon>
        <taxon>Adinetida</taxon>
        <taxon>Adinetidae</taxon>
        <taxon>Adineta</taxon>
    </lineage>
</organism>
<feature type="transmembrane region" description="Helical" evidence="6">
    <location>
        <begin position="225"/>
        <end position="249"/>
    </location>
</feature>
<evidence type="ECO:0000313" key="10">
    <source>
        <dbReference type="Proteomes" id="UP000663832"/>
    </source>
</evidence>
<dbReference type="AlphaFoldDB" id="A0A816CKE7"/>
<dbReference type="InterPro" id="IPR005828">
    <property type="entry name" value="MFS_sugar_transport-like"/>
</dbReference>
<dbReference type="InterPro" id="IPR045263">
    <property type="entry name" value="GLUT"/>
</dbReference>
<dbReference type="InterPro" id="IPR005829">
    <property type="entry name" value="Sugar_transporter_CS"/>
</dbReference>
<dbReference type="InterPro" id="IPR036259">
    <property type="entry name" value="MFS_trans_sf"/>
</dbReference>
<dbReference type="Proteomes" id="UP000663832">
    <property type="component" value="Unassembled WGS sequence"/>
</dbReference>
<evidence type="ECO:0000256" key="2">
    <source>
        <dbReference type="ARBA" id="ARBA00022448"/>
    </source>
</evidence>
<evidence type="ECO:0000256" key="6">
    <source>
        <dbReference type="SAM" id="Phobius"/>
    </source>
</evidence>
<dbReference type="SUPFAM" id="SSF103473">
    <property type="entry name" value="MFS general substrate transporter"/>
    <property type="match status" value="1"/>
</dbReference>
<dbReference type="EMBL" id="CAJNOI010001748">
    <property type="protein sequence ID" value="CAF1436446.1"/>
    <property type="molecule type" value="Genomic_DNA"/>
</dbReference>
<keyword evidence="5 6" id="KW-0472">Membrane</keyword>
<keyword evidence="10" id="KW-1185">Reference proteome</keyword>
<comment type="caution">
    <text evidence="9">The sequence shown here is derived from an EMBL/GenBank/DDBJ whole genome shotgun (WGS) entry which is preliminary data.</text>
</comment>
<evidence type="ECO:0000256" key="4">
    <source>
        <dbReference type="ARBA" id="ARBA00022989"/>
    </source>
</evidence>
<feature type="transmembrane region" description="Helical" evidence="6">
    <location>
        <begin position="318"/>
        <end position="341"/>
    </location>
</feature>
<dbReference type="PANTHER" id="PTHR23503">
    <property type="entry name" value="SOLUTE CARRIER FAMILY 2"/>
    <property type="match status" value="1"/>
</dbReference>
<keyword evidence="2" id="KW-0813">Transport</keyword>
<dbReference type="OrthoDB" id="4540492at2759"/>
<evidence type="ECO:0000313" key="8">
    <source>
        <dbReference type="EMBL" id="CAF1436446.1"/>
    </source>
</evidence>
<protein>
    <recommendedName>
        <fullName evidence="7">Major facilitator superfamily (MFS) profile domain-containing protein</fullName>
    </recommendedName>
</protein>
<sequence length="379" mass="41585">MNSATFLRGCAIFAFMVSMMFIGFGITAYHHTHDPDTYKLYKNTSCLITDHKRVTEEKRVCYGAGQRTGCTSLDVTYDKLFLSYIIWNGTLVNGTRYIEFSTERDYSKEIGSHHKCLYNPERVTDVVLKLPDGTGITFAYVCFGIGFGILILAGVLFLASRKLMAAPKTFTNKLVLTALATGSGLVSFGWNTGCLNNAQESIKPWIAESYYHRTGHVLSPHVLTLLWSTTVAIFAIGGAIGAFTASIVSRRYGRRGGLLRTNLLGIIAAVLMSSSKFVHSPELLIFGRFIIGIECGLYTGLCTMYLSEVSPKHVRGMVGSLGGLSPYTGLMLAEIMSTPAILGTSTLWPLITVIAAVPSVTQFTLLQFCYESPRYLLMN</sequence>
<evidence type="ECO:0000313" key="9">
    <source>
        <dbReference type="EMBL" id="CAF1626110.1"/>
    </source>
</evidence>
<dbReference type="Pfam" id="PF00083">
    <property type="entry name" value="Sugar_tr"/>
    <property type="match status" value="1"/>
</dbReference>
<keyword evidence="4 6" id="KW-1133">Transmembrane helix</keyword>
<feature type="domain" description="Major facilitator superfamily (MFS) profile" evidence="7">
    <location>
        <begin position="177"/>
        <end position="379"/>
    </location>
</feature>
<dbReference type="InterPro" id="IPR020846">
    <property type="entry name" value="MFS_dom"/>
</dbReference>
<feature type="transmembrane region" description="Helical" evidence="6">
    <location>
        <begin position="285"/>
        <end position="306"/>
    </location>
</feature>
<dbReference type="GO" id="GO:0016020">
    <property type="term" value="C:membrane"/>
    <property type="evidence" value="ECO:0007669"/>
    <property type="project" value="UniProtKB-SubCell"/>
</dbReference>